<evidence type="ECO:0000259" key="1">
    <source>
        <dbReference type="Pfam" id="PF14130"/>
    </source>
</evidence>
<keyword evidence="3" id="KW-1185">Reference proteome</keyword>
<feature type="domain" description="CD-NTase associated protein 4-like DNA endonuclease" evidence="1">
    <location>
        <begin position="2"/>
        <end position="223"/>
    </location>
</feature>
<dbReference type="InterPro" id="IPR025382">
    <property type="entry name" value="Cap4-like_endonuclease_dom"/>
</dbReference>
<gene>
    <name evidence="2" type="ORF">C7450_11657</name>
</gene>
<proteinExistence type="predicted"/>
<organism evidence="2 3">
    <name type="scientific">Chelatococcus asaccharovorans</name>
    <dbReference type="NCBI Taxonomy" id="28210"/>
    <lineage>
        <taxon>Bacteria</taxon>
        <taxon>Pseudomonadati</taxon>
        <taxon>Pseudomonadota</taxon>
        <taxon>Alphaproteobacteria</taxon>
        <taxon>Hyphomicrobiales</taxon>
        <taxon>Chelatococcaceae</taxon>
        <taxon>Chelatococcus</taxon>
    </lineage>
</organism>
<dbReference type="Proteomes" id="UP000248021">
    <property type="component" value="Unassembled WGS sequence"/>
</dbReference>
<sequence length="360" mass="40593">MQERFDFQALWGMALLLRRHDAEGDYAVIFEFHDDLALIDDPVDPGEVRFFQVKTKEKGSWNLTDLRKRKPLRPRRNTGDLLAQLAANDGVDETSVKDAPKQLGPSILGKMFHNVRQFGDRVASVTFVSNAPCELHSERAFEFSKCVPTTFAKLIEAVQGEYDDATEAEVALLGFERSDLSLQDSSAHMKGKLHDFVTKHVGPDDFPLDSMFRLVADECRKRSKFTGDAPTLGDVVRLKGITRADVQGWLDTVKAAVRLPSWEELDPQLTYGISEKLLLRREWSVYRAEALNQADEALRSIRRAIRERVATGFGDADTLVQVIDATFIAVESVGRTYLAPFQPARLRAMIIYELYTQDPA</sequence>
<dbReference type="AlphaFoldDB" id="A0A2V3TV89"/>
<dbReference type="GO" id="GO:0004518">
    <property type="term" value="F:nuclease activity"/>
    <property type="evidence" value="ECO:0007669"/>
    <property type="project" value="InterPro"/>
</dbReference>
<reference evidence="2 3" key="1">
    <citation type="submission" date="2018-05" db="EMBL/GenBank/DDBJ databases">
        <title>Genomic Encyclopedia of Type Strains, Phase IV (KMG-IV): sequencing the most valuable type-strain genomes for metagenomic binning, comparative biology and taxonomic classification.</title>
        <authorList>
            <person name="Goeker M."/>
        </authorList>
    </citation>
    <scope>NUCLEOTIDE SEQUENCE [LARGE SCALE GENOMIC DNA]</scope>
    <source>
        <strain evidence="2 3">DSM 6462</strain>
    </source>
</reference>
<dbReference type="EMBL" id="QJJK01000016">
    <property type="protein sequence ID" value="PXW52483.1"/>
    <property type="molecule type" value="Genomic_DNA"/>
</dbReference>
<accession>A0A2V3TV89</accession>
<comment type="caution">
    <text evidence="2">The sequence shown here is derived from an EMBL/GenBank/DDBJ whole genome shotgun (WGS) entry which is preliminary data.</text>
</comment>
<evidence type="ECO:0000313" key="2">
    <source>
        <dbReference type="EMBL" id="PXW52483.1"/>
    </source>
</evidence>
<evidence type="ECO:0000313" key="3">
    <source>
        <dbReference type="Proteomes" id="UP000248021"/>
    </source>
</evidence>
<name>A0A2V3TV89_9HYPH</name>
<dbReference type="Pfam" id="PF14130">
    <property type="entry name" value="Cap4_nuclease"/>
    <property type="match status" value="1"/>
</dbReference>
<protein>
    <submittedName>
        <fullName evidence="2">Uncharacterized protein DUF4297</fullName>
    </submittedName>
</protein>